<dbReference type="AlphaFoldDB" id="A0A9P6AE07"/>
<dbReference type="EMBL" id="MU129291">
    <property type="protein sequence ID" value="KAF9503867.1"/>
    <property type="molecule type" value="Genomic_DNA"/>
</dbReference>
<sequence length="749" mass="82503">MGTPVFGVVEYLHRDRRDTVPDHCPDSPKAATAAVAKYFAAMKKWDEQNVDVAKYIVHVEVTLVHVQHPVNWFIRLHLGYPGELDCNDHPLCEAASCVLPAGEICETDVVTLQDFLGHGPWPAAQAYKVPKFYYKYEFREAIKIYVNEDDSPMASSSKAVGDNMEDHGFNIYDDIMGNPYDEDDNNWENEGDYDLNPTPHLDTKQEAEANALVLAAESGDGTAKSQITKVLQGAQGKKRGKWHNGKPPQTDFETAVMQLWRSSDGPSKGKKKSRRKNLPRRDVPTPPVPAPPVPAPPVPALPGPSAPASVPNPAWPHTLTLTPTSLEPGSPHAPTYSPVTPHDPLIIHNPLVICDPLIIRNPLIVHDPLIMHDPLVVHDPLIVCHLLFIVCHLPLMCHSLPAVCCFAAGPCLPPAMPGPTIARHLLPAPLHLLFISPPLLLIEPGLLLVKVCPSTLATPKEGQDHPWSHQGGHEQCNENRQRDNLGSWEGNGSHQAPECPKSLSARAMATSGMIMMGRCRMDLGRVPCLQRHQPISPCHSQHGGHPSLHPESSVAPTASVAPSVSDVSTPWPPPECLRLAQWYALDIAGVNGQEDPLTWVHQNSHLGVLAAWRVKPIRKKGTMYHMYLLFKDVAKQDSCQSVLASSCGGKTLLPFLYMDTLVNCFGVAEVRYMQEVYINAISTAEIQELLAVGPRPYATPGDAIPEMLDYIRYPALLDPRPAPPKHERTHAMISVEFDTEWLSRRLHHA</sequence>
<proteinExistence type="predicted"/>
<gene>
    <name evidence="2" type="ORF">BS47DRAFT_1369220</name>
</gene>
<feature type="region of interest" description="Disordered" evidence="1">
    <location>
        <begin position="459"/>
        <end position="500"/>
    </location>
</feature>
<organism evidence="2 3">
    <name type="scientific">Hydnum rufescens UP504</name>
    <dbReference type="NCBI Taxonomy" id="1448309"/>
    <lineage>
        <taxon>Eukaryota</taxon>
        <taxon>Fungi</taxon>
        <taxon>Dikarya</taxon>
        <taxon>Basidiomycota</taxon>
        <taxon>Agaricomycotina</taxon>
        <taxon>Agaricomycetes</taxon>
        <taxon>Cantharellales</taxon>
        <taxon>Hydnaceae</taxon>
        <taxon>Hydnum</taxon>
    </lineage>
</organism>
<accession>A0A9P6AE07</accession>
<feature type="region of interest" description="Disordered" evidence="1">
    <location>
        <begin position="537"/>
        <end position="567"/>
    </location>
</feature>
<feature type="compositionally biased region" description="Basic and acidic residues" evidence="1">
    <location>
        <begin position="461"/>
        <end position="483"/>
    </location>
</feature>
<feature type="region of interest" description="Disordered" evidence="1">
    <location>
        <begin position="260"/>
        <end position="317"/>
    </location>
</feature>
<reference evidence="2" key="1">
    <citation type="journal article" date="2020" name="Nat. Commun.">
        <title>Large-scale genome sequencing of mycorrhizal fungi provides insights into the early evolution of symbiotic traits.</title>
        <authorList>
            <person name="Miyauchi S."/>
            <person name="Kiss E."/>
            <person name="Kuo A."/>
            <person name="Drula E."/>
            <person name="Kohler A."/>
            <person name="Sanchez-Garcia M."/>
            <person name="Morin E."/>
            <person name="Andreopoulos B."/>
            <person name="Barry K.W."/>
            <person name="Bonito G."/>
            <person name="Buee M."/>
            <person name="Carver A."/>
            <person name="Chen C."/>
            <person name="Cichocki N."/>
            <person name="Clum A."/>
            <person name="Culley D."/>
            <person name="Crous P.W."/>
            <person name="Fauchery L."/>
            <person name="Girlanda M."/>
            <person name="Hayes R.D."/>
            <person name="Keri Z."/>
            <person name="LaButti K."/>
            <person name="Lipzen A."/>
            <person name="Lombard V."/>
            <person name="Magnuson J."/>
            <person name="Maillard F."/>
            <person name="Murat C."/>
            <person name="Nolan M."/>
            <person name="Ohm R.A."/>
            <person name="Pangilinan J."/>
            <person name="Pereira M.F."/>
            <person name="Perotto S."/>
            <person name="Peter M."/>
            <person name="Pfister S."/>
            <person name="Riley R."/>
            <person name="Sitrit Y."/>
            <person name="Stielow J.B."/>
            <person name="Szollosi G."/>
            <person name="Zifcakova L."/>
            <person name="Stursova M."/>
            <person name="Spatafora J.W."/>
            <person name="Tedersoo L."/>
            <person name="Vaario L.M."/>
            <person name="Yamada A."/>
            <person name="Yan M."/>
            <person name="Wang P."/>
            <person name="Xu J."/>
            <person name="Bruns T."/>
            <person name="Baldrian P."/>
            <person name="Vilgalys R."/>
            <person name="Dunand C."/>
            <person name="Henrissat B."/>
            <person name="Grigoriev I.V."/>
            <person name="Hibbett D."/>
            <person name="Nagy L.G."/>
            <person name="Martin F.M."/>
        </authorList>
    </citation>
    <scope>NUCLEOTIDE SEQUENCE</scope>
    <source>
        <strain evidence="2">UP504</strain>
    </source>
</reference>
<evidence type="ECO:0000313" key="2">
    <source>
        <dbReference type="EMBL" id="KAF9503867.1"/>
    </source>
</evidence>
<dbReference type="Proteomes" id="UP000886523">
    <property type="component" value="Unassembled WGS sequence"/>
</dbReference>
<evidence type="ECO:0000256" key="1">
    <source>
        <dbReference type="SAM" id="MobiDB-lite"/>
    </source>
</evidence>
<comment type="caution">
    <text evidence="2">The sequence shown here is derived from an EMBL/GenBank/DDBJ whole genome shotgun (WGS) entry which is preliminary data.</text>
</comment>
<keyword evidence="3" id="KW-1185">Reference proteome</keyword>
<feature type="compositionally biased region" description="Pro residues" evidence="1">
    <location>
        <begin position="284"/>
        <end position="305"/>
    </location>
</feature>
<feature type="compositionally biased region" description="Low complexity" evidence="1">
    <location>
        <begin position="552"/>
        <end position="567"/>
    </location>
</feature>
<dbReference type="OrthoDB" id="2320141at2759"/>
<evidence type="ECO:0000313" key="3">
    <source>
        <dbReference type="Proteomes" id="UP000886523"/>
    </source>
</evidence>
<feature type="compositionally biased region" description="Basic residues" evidence="1">
    <location>
        <begin position="268"/>
        <end position="278"/>
    </location>
</feature>
<protein>
    <submittedName>
        <fullName evidence="2">Uncharacterized protein</fullName>
    </submittedName>
</protein>
<name>A0A9P6AE07_9AGAM</name>